<dbReference type="AlphaFoldDB" id="G5JEW2"/>
<dbReference type="RefSeq" id="WP_007313676.1">
    <property type="nucleotide sequence ID" value="NZ_AESD01001101.1"/>
</dbReference>
<dbReference type="InterPro" id="IPR051416">
    <property type="entry name" value="phD-YefM_TA_antitoxins"/>
</dbReference>
<evidence type="ECO:0000256" key="1">
    <source>
        <dbReference type="ARBA" id="ARBA00009981"/>
    </source>
</evidence>
<dbReference type="Gene3D" id="3.40.1620.10">
    <property type="entry name" value="YefM-like domain"/>
    <property type="match status" value="1"/>
</dbReference>
<dbReference type="GO" id="GO:0016491">
    <property type="term" value="F:oxidoreductase activity"/>
    <property type="evidence" value="ECO:0007669"/>
    <property type="project" value="UniProtKB-KW"/>
</dbReference>
<comment type="similarity">
    <text evidence="1 2">Belongs to the phD/YefM antitoxin family.</text>
</comment>
<gene>
    <name evidence="3" type="ORF">CWATWH0003_B299</name>
</gene>
<evidence type="ECO:0000313" key="4">
    <source>
        <dbReference type="Proteomes" id="UP000003477"/>
    </source>
</evidence>
<protein>
    <recommendedName>
        <fullName evidence="2">Antitoxin</fullName>
    </recommendedName>
</protein>
<comment type="caution">
    <text evidence="3">The sequence shown here is derived from an EMBL/GenBank/DDBJ whole genome shotgun (WGS) entry which is preliminary data.</text>
</comment>
<dbReference type="InterPro" id="IPR006442">
    <property type="entry name" value="Antitoxin_Phd/YefM"/>
</dbReference>
<accession>G5JEW2</accession>
<dbReference type="PANTHER" id="PTHR35377:SF7">
    <property type="entry name" value="SSL1004 PROTEIN"/>
    <property type="match status" value="1"/>
</dbReference>
<dbReference type="GeneID" id="88769249"/>
<dbReference type="EMBL" id="AESD01001101">
    <property type="protein sequence ID" value="EHJ09278.1"/>
    <property type="molecule type" value="Genomic_DNA"/>
</dbReference>
<sequence length="80" mass="8853">MESINIYQAQTQLSNLLQRVALGEEIIIANGGVPVAKLVPFQEEQKSRPLGIDRGKFTTPDDFNAPLSDEIINSFYGEES</sequence>
<reference evidence="3 4" key="1">
    <citation type="journal article" date="2011" name="Front. Microbiol.">
        <title>Two Strains of Crocosphaera watsonii with Highly Conserved Genomes are Distinguished by Strain-Specific Features.</title>
        <authorList>
            <person name="Bench S.R."/>
            <person name="Ilikchyan I.N."/>
            <person name="Tripp H.J."/>
            <person name="Zehr J.P."/>
        </authorList>
    </citation>
    <scope>NUCLEOTIDE SEQUENCE [LARGE SCALE GENOMIC DNA]</scope>
    <source>
        <strain evidence="3 4">WH 0003</strain>
    </source>
</reference>
<comment type="function">
    <text evidence="2">Antitoxin component of a type II toxin-antitoxin (TA) system.</text>
</comment>
<dbReference type="NCBIfam" id="TIGR01552">
    <property type="entry name" value="phd_fam"/>
    <property type="match status" value="1"/>
</dbReference>
<proteinExistence type="inferred from homology"/>
<dbReference type="Pfam" id="PF02604">
    <property type="entry name" value="PhdYeFM_antitox"/>
    <property type="match status" value="1"/>
</dbReference>
<dbReference type="PATRIC" id="fig|423471.3.peg.5565"/>
<keyword evidence="3" id="KW-0560">Oxidoreductase</keyword>
<evidence type="ECO:0000313" key="3">
    <source>
        <dbReference type="EMBL" id="EHJ09278.1"/>
    </source>
</evidence>
<organism evidence="3 4">
    <name type="scientific">Crocosphaera watsonii WH 0003</name>
    <dbReference type="NCBI Taxonomy" id="423471"/>
    <lineage>
        <taxon>Bacteria</taxon>
        <taxon>Bacillati</taxon>
        <taxon>Cyanobacteriota</taxon>
        <taxon>Cyanophyceae</taxon>
        <taxon>Oscillatoriophycideae</taxon>
        <taxon>Chroococcales</taxon>
        <taxon>Aphanothecaceae</taxon>
        <taxon>Crocosphaera</taxon>
    </lineage>
</organism>
<dbReference type="SUPFAM" id="SSF143120">
    <property type="entry name" value="YefM-like"/>
    <property type="match status" value="1"/>
</dbReference>
<dbReference type="Proteomes" id="UP000003477">
    <property type="component" value="Unassembled WGS sequence"/>
</dbReference>
<name>G5JEW2_CROWT</name>
<evidence type="ECO:0000256" key="2">
    <source>
        <dbReference type="RuleBase" id="RU362080"/>
    </source>
</evidence>
<dbReference type="PANTHER" id="PTHR35377">
    <property type="entry name" value="ANTITOXIN VAPB49-RELATED-RELATED"/>
    <property type="match status" value="1"/>
</dbReference>
<dbReference type="InterPro" id="IPR036165">
    <property type="entry name" value="YefM-like_sf"/>
</dbReference>